<dbReference type="EMBL" id="CP007806">
    <property type="protein sequence ID" value="AIG27438.1"/>
    <property type="molecule type" value="Genomic_DNA"/>
</dbReference>
<reference evidence="2 3" key="1">
    <citation type="journal article" date="2011" name="J. Bacteriol.">
        <title>Genome sequence of Brevibacillus laterosporus LMG 15441, a pathogen of invertebrates.</title>
        <authorList>
            <person name="Djukic M."/>
            <person name="Poehlein A."/>
            <person name="Thurmer A."/>
            <person name="Daniel R."/>
        </authorList>
    </citation>
    <scope>NUCLEOTIDE SEQUENCE [LARGE SCALE GENOMIC DNA]</scope>
    <source>
        <strain evidence="2 3">LMG 15441</strain>
    </source>
</reference>
<protein>
    <recommendedName>
        <fullName evidence="1">WYL domain-containing protein</fullName>
    </recommendedName>
</protein>
<dbReference type="PROSITE" id="PS52050">
    <property type="entry name" value="WYL"/>
    <property type="match status" value="1"/>
</dbReference>
<sequence>MMSVVETIKSCGARKEMVYITYDGEQRLVEPYSFRDNRFFGWCLMRDEIRSFTISKITSAQASGKHFTPRFDVEF</sequence>
<organism evidence="2 3">
    <name type="scientific">Brevibacillus laterosporus LMG 15441</name>
    <dbReference type="NCBI Taxonomy" id="1042163"/>
    <lineage>
        <taxon>Bacteria</taxon>
        <taxon>Bacillati</taxon>
        <taxon>Bacillota</taxon>
        <taxon>Bacilli</taxon>
        <taxon>Bacillales</taxon>
        <taxon>Paenibacillaceae</taxon>
        <taxon>Brevibacillus</taxon>
    </lineage>
</organism>
<dbReference type="Pfam" id="PF13280">
    <property type="entry name" value="WYL"/>
    <property type="match status" value="1"/>
</dbReference>
<gene>
    <name evidence="2" type="ORF">BRLA_c031260</name>
</gene>
<feature type="domain" description="WYL" evidence="1">
    <location>
        <begin position="8"/>
        <end position="61"/>
    </location>
</feature>
<keyword evidence="3" id="KW-1185">Reference proteome</keyword>
<dbReference type="AlphaFoldDB" id="A0A075R838"/>
<proteinExistence type="predicted"/>
<evidence type="ECO:0000259" key="1">
    <source>
        <dbReference type="Pfam" id="PF13280"/>
    </source>
</evidence>
<evidence type="ECO:0000313" key="2">
    <source>
        <dbReference type="EMBL" id="AIG27438.1"/>
    </source>
</evidence>
<dbReference type="KEGG" id="blr:BRLA_c031260"/>
<evidence type="ECO:0000313" key="3">
    <source>
        <dbReference type="Proteomes" id="UP000005850"/>
    </source>
</evidence>
<dbReference type="RefSeq" id="WP_003337114.1">
    <property type="nucleotide sequence ID" value="NZ_CP007806.1"/>
</dbReference>
<accession>A0A075R838</accession>
<dbReference type="HOGENOM" id="CLU_2663913_0_0_9"/>
<name>A0A075R838_BRELA</name>
<dbReference type="InterPro" id="IPR026881">
    <property type="entry name" value="WYL_dom"/>
</dbReference>
<dbReference type="Proteomes" id="UP000005850">
    <property type="component" value="Chromosome"/>
</dbReference>
<dbReference type="eggNOG" id="ENOG50349GD">
    <property type="taxonomic scope" value="Bacteria"/>
</dbReference>